<accession>A0AAD0PGK2</accession>
<reference evidence="2 3" key="1">
    <citation type="submission" date="2018-06" db="EMBL/GenBank/DDBJ databases">
        <title>The genome of Pseudomonas putida NX-1, a lignin degrader.</title>
        <authorList>
            <person name="Xu Z."/>
        </authorList>
    </citation>
    <scope>NUCLEOTIDE SEQUENCE [LARGE SCALE GENOMIC DNA]</scope>
    <source>
        <strain evidence="2 3">NX-1</strain>
    </source>
</reference>
<protein>
    <submittedName>
        <fullName evidence="2">Uncharacterized protein</fullName>
    </submittedName>
</protein>
<organism evidence="2 3">
    <name type="scientific">Pseudomonas putida</name>
    <name type="common">Arthrobacter siderocapsulatus</name>
    <dbReference type="NCBI Taxonomy" id="303"/>
    <lineage>
        <taxon>Bacteria</taxon>
        <taxon>Pseudomonadati</taxon>
        <taxon>Pseudomonadota</taxon>
        <taxon>Gammaproteobacteria</taxon>
        <taxon>Pseudomonadales</taxon>
        <taxon>Pseudomonadaceae</taxon>
        <taxon>Pseudomonas</taxon>
    </lineage>
</organism>
<dbReference type="AlphaFoldDB" id="A0AAD0PGK2"/>
<evidence type="ECO:0000313" key="3">
    <source>
        <dbReference type="Proteomes" id="UP000251617"/>
    </source>
</evidence>
<dbReference type="EMBL" id="CP030750">
    <property type="protein sequence ID" value="AXA26990.1"/>
    <property type="molecule type" value="Genomic_DNA"/>
</dbReference>
<sequence>MGAGLPANAMLNPPSHSRVNPLPQGGDVFLGDHYDSDHHRRIWSKFVLYSAPAISLHTRTGH</sequence>
<evidence type="ECO:0000256" key="1">
    <source>
        <dbReference type="SAM" id="MobiDB-lite"/>
    </source>
</evidence>
<feature type="region of interest" description="Disordered" evidence="1">
    <location>
        <begin position="1"/>
        <end position="26"/>
    </location>
</feature>
<gene>
    <name evidence="2" type="ORF">C1S65_23795</name>
</gene>
<name>A0AAD0PGK2_PSEPU</name>
<proteinExistence type="predicted"/>
<dbReference type="Proteomes" id="UP000251617">
    <property type="component" value="Chromosome"/>
</dbReference>
<evidence type="ECO:0000313" key="2">
    <source>
        <dbReference type="EMBL" id="AXA26990.1"/>
    </source>
</evidence>